<dbReference type="Pfam" id="PF05368">
    <property type="entry name" value="NmrA"/>
    <property type="match status" value="1"/>
</dbReference>
<dbReference type="PANTHER" id="PTHR47706">
    <property type="entry name" value="NMRA-LIKE FAMILY PROTEIN"/>
    <property type="match status" value="1"/>
</dbReference>
<protein>
    <recommendedName>
        <fullName evidence="3">NmrA-like domain-containing protein</fullName>
    </recommendedName>
</protein>
<evidence type="ECO:0000256" key="1">
    <source>
        <dbReference type="ARBA" id="ARBA00022857"/>
    </source>
</evidence>
<keyword evidence="5" id="KW-1185">Reference proteome</keyword>
<dbReference type="AlphaFoldDB" id="A0A261Y1L8"/>
<keyword evidence="1" id="KW-0521">NADP</keyword>
<evidence type="ECO:0000313" key="5">
    <source>
        <dbReference type="Proteomes" id="UP000242875"/>
    </source>
</evidence>
<dbReference type="InterPro" id="IPR051609">
    <property type="entry name" value="NmrA/Isoflavone_reductase-like"/>
</dbReference>
<feature type="domain" description="NmrA-like" evidence="3">
    <location>
        <begin position="36"/>
        <end position="211"/>
    </location>
</feature>
<dbReference type="SUPFAM" id="SSF51735">
    <property type="entry name" value="NAD(P)-binding Rossmann-fold domains"/>
    <property type="match status" value="1"/>
</dbReference>
<reference evidence="4 5" key="1">
    <citation type="journal article" date="2017" name="Mycologia">
        <title>Bifiguratus adelaidae, gen. et sp. nov., a new member of Mucoromycotina in endophytic and soil-dwelling habitats.</title>
        <authorList>
            <person name="Torres-Cruz T.J."/>
            <person name="Billingsley Tobias T.L."/>
            <person name="Almatruk M."/>
            <person name="Hesse C."/>
            <person name="Kuske C.R."/>
            <person name="Desiro A."/>
            <person name="Benucci G.M."/>
            <person name="Bonito G."/>
            <person name="Stajich J.E."/>
            <person name="Dunlap C."/>
            <person name="Arnold A.E."/>
            <person name="Porras-Alfaro A."/>
        </authorList>
    </citation>
    <scope>NUCLEOTIDE SEQUENCE [LARGE SCALE GENOMIC DNA]</scope>
    <source>
        <strain evidence="4 5">AZ0501</strain>
    </source>
</reference>
<organism evidence="4 5">
    <name type="scientific">Bifiguratus adelaidae</name>
    <dbReference type="NCBI Taxonomy" id="1938954"/>
    <lineage>
        <taxon>Eukaryota</taxon>
        <taxon>Fungi</taxon>
        <taxon>Fungi incertae sedis</taxon>
        <taxon>Mucoromycota</taxon>
        <taxon>Mucoromycotina</taxon>
        <taxon>Endogonomycetes</taxon>
        <taxon>Endogonales</taxon>
        <taxon>Endogonales incertae sedis</taxon>
        <taxon>Bifiguratus</taxon>
    </lineage>
</organism>
<dbReference type="PANTHER" id="PTHR47706:SF9">
    <property type="entry name" value="NMRA-LIKE DOMAIN-CONTAINING PROTEIN-RELATED"/>
    <property type="match status" value="1"/>
</dbReference>
<dbReference type="GO" id="GO:0016491">
    <property type="term" value="F:oxidoreductase activity"/>
    <property type="evidence" value="ECO:0007669"/>
    <property type="project" value="UniProtKB-KW"/>
</dbReference>
<gene>
    <name evidence="4" type="ORF">BZG36_02669</name>
</gene>
<proteinExistence type="predicted"/>
<evidence type="ECO:0000259" key="3">
    <source>
        <dbReference type="Pfam" id="PF05368"/>
    </source>
</evidence>
<dbReference type="Gene3D" id="3.40.50.720">
    <property type="entry name" value="NAD(P)-binding Rossmann-like Domain"/>
    <property type="match status" value="1"/>
</dbReference>
<keyword evidence="2" id="KW-0560">Oxidoreductase</keyword>
<sequence length="297" mass="32811">MSSVTLIKNVIVLGATGNVGHHHFRSATSGYSFPADVHVATASYDSPESLKQAFTGQDAIVEAFNPAAAAHQKNIVDAAIQAGVKHIITPDYSSDTFNENAPELHIFEPKIKAQKYLELQAALGSLRWIAIIVGPFYDWAIPLGRFWVDAKNRRVTVFGLGNQKISMSAIDMVGRATVAVLSNPEKFANRPAYFADYTVSANEVLAMLNELTAPETWAVDKVPVEYLFQEGQKQWDEDTKNGVQDRLNSAAYINLGTYGVFEESNRYAADFHDKAEPGYEKDPKELKKELEVIVKQA</sequence>
<name>A0A261Y1L8_9FUNG</name>
<evidence type="ECO:0000313" key="4">
    <source>
        <dbReference type="EMBL" id="OZJ04496.1"/>
    </source>
</evidence>
<dbReference type="InterPro" id="IPR036291">
    <property type="entry name" value="NAD(P)-bd_dom_sf"/>
</dbReference>
<accession>A0A261Y1L8</accession>
<dbReference type="InterPro" id="IPR008030">
    <property type="entry name" value="NmrA-like"/>
</dbReference>
<dbReference type="OrthoDB" id="3358371at2759"/>
<dbReference type="Proteomes" id="UP000242875">
    <property type="component" value="Unassembled WGS sequence"/>
</dbReference>
<dbReference type="EMBL" id="MVBO01000039">
    <property type="protein sequence ID" value="OZJ04496.1"/>
    <property type="molecule type" value="Genomic_DNA"/>
</dbReference>
<comment type="caution">
    <text evidence="4">The sequence shown here is derived from an EMBL/GenBank/DDBJ whole genome shotgun (WGS) entry which is preliminary data.</text>
</comment>
<evidence type="ECO:0000256" key="2">
    <source>
        <dbReference type="ARBA" id="ARBA00023002"/>
    </source>
</evidence>